<feature type="domain" description="HTH tetR-type" evidence="5">
    <location>
        <begin position="12"/>
        <end position="72"/>
    </location>
</feature>
<dbReference type="Pfam" id="PF00440">
    <property type="entry name" value="TetR_N"/>
    <property type="match status" value="1"/>
</dbReference>
<dbReference type="PROSITE" id="PS50977">
    <property type="entry name" value="HTH_TETR_2"/>
    <property type="match status" value="1"/>
</dbReference>
<keyword evidence="2 4" id="KW-0238">DNA-binding</keyword>
<dbReference type="Gene3D" id="1.10.357.10">
    <property type="entry name" value="Tetracycline Repressor, domain 2"/>
    <property type="match status" value="1"/>
</dbReference>
<keyword evidence="3" id="KW-0804">Transcription</keyword>
<dbReference type="InterPro" id="IPR001647">
    <property type="entry name" value="HTH_TetR"/>
</dbReference>
<dbReference type="GO" id="GO:0003700">
    <property type="term" value="F:DNA-binding transcription factor activity"/>
    <property type="evidence" value="ECO:0007669"/>
    <property type="project" value="TreeGrafter"/>
</dbReference>
<dbReference type="SUPFAM" id="SSF46689">
    <property type="entry name" value="Homeodomain-like"/>
    <property type="match status" value="1"/>
</dbReference>
<reference evidence="7" key="1">
    <citation type="submission" date="2016-10" db="EMBL/GenBank/DDBJ databases">
        <authorList>
            <person name="Varghese N."/>
            <person name="Submissions S."/>
        </authorList>
    </citation>
    <scope>NUCLEOTIDE SEQUENCE [LARGE SCALE GENOMIC DNA]</scope>
    <source>
        <strain evidence="7">CGMCC 4.578</strain>
    </source>
</reference>
<evidence type="ECO:0000256" key="4">
    <source>
        <dbReference type="PROSITE-ProRule" id="PRU00335"/>
    </source>
</evidence>
<dbReference type="OrthoDB" id="3173376at2"/>
<dbReference type="Pfam" id="PF13305">
    <property type="entry name" value="TetR_C_33"/>
    <property type="match status" value="1"/>
</dbReference>
<proteinExistence type="predicted"/>
<evidence type="ECO:0000256" key="3">
    <source>
        <dbReference type="ARBA" id="ARBA00023163"/>
    </source>
</evidence>
<dbReference type="PRINTS" id="PR00455">
    <property type="entry name" value="HTHTETR"/>
</dbReference>
<dbReference type="EMBL" id="FOFT01000014">
    <property type="protein sequence ID" value="SES44766.1"/>
    <property type="molecule type" value="Genomic_DNA"/>
</dbReference>
<dbReference type="InterPro" id="IPR050109">
    <property type="entry name" value="HTH-type_TetR-like_transc_reg"/>
</dbReference>
<sequence length="212" mass="23518">MSISTRRARERANTHERIIEAALHVLETEGPAALTIRRIAGDVEYSAPVVYQHFANKDALVLELVAYGHRLMLAEVLHAFQEADVDLRMRRMASQYVRFAGEHPHLYQVMNAPAIDADERGRAAQPAVDALKELLTTWSARHGVVLADLDEACETLWGTMHGIASLGHLGHLGNVGNDRARRLAEQALHAILLGWRAEAAANDRDQRENVQG</sequence>
<dbReference type="PANTHER" id="PTHR30055">
    <property type="entry name" value="HTH-TYPE TRANSCRIPTIONAL REGULATOR RUTR"/>
    <property type="match status" value="1"/>
</dbReference>
<keyword evidence="7" id="KW-1185">Reference proteome</keyword>
<dbReference type="InterPro" id="IPR025996">
    <property type="entry name" value="MT1864/Rv1816-like_C"/>
</dbReference>
<evidence type="ECO:0000259" key="5">
    <source>
        <dbReference type="PROSITE" id="PS50977"/>
    </source>
</evidence>
<accession>A0A1H9XF01</accession>
<evidence type="ECO:0000313" key="6">
    <source>
        <dbReference type="EMBL" id="SES44766.1"/>
    </source>
</evidence>
<name>A0A1H9XF01_9PSEU</name>
<protein>
    <submittedName>
        <fullName evidence="6">Transcriptional regulator, TetR family</fullName>
    </submittedName>
</protein>
<gene>
    <name evidence="6" type="ORF">SAMN05216195_114274</name>
</gene>
<feature type="DNA-binding region" description="H-T-H motif" evidence="4">
    <location>
        <begin position="35"/>
        <end position="54"/>
    </location>
</feature>
<dbReference type="SUPFAM" id="SSF48498">
    <property type="entry name" value="Tetracyclin repressor-like, C-terminal domain"/>
    <property type="match status" value="1"/>
</dbReference>
<dbReference type="PANTHER" id="PTHR30055:SF212">
    <property type="entry name" value="TETR-FAMILY FAMILY TRANSCRIPTIONAL REGULATOR"/>
    <property type="match status" value="1"/>
</dbReference>
<dbReference type="AlphaFoldDB" id="A0A1H9XF01"/>
<organism evidence="6 7">
    <name type="scientific">Lentzea flaviverrucosa</name>
    <dbReference type="NCBI Taxonomy" id="200379"/>
    <lineage>
        <taxon>Bacteria</taxon>
        <taxon>Bacillati</taxon>
        <taxon>Actinomycetota</taxon>
        <taxon>Actinomycetes</taxon>
        <taxon>Pseudonocardiales</taxon>
        <taxon>Pseudonocardiaceae</taxon>
        <taxon>Lentzea</taxon>
    </lineage>
</organism>
<evidence type="ECO:0000256" key="1">
    <source>
        <dbReference type="ARBA" id="ARBA00023015"/>
    </source>
</evidence>
<dbReference type="InterPro" id="IPR009057">
    <property type="entry name" value="Homeodomain-like_sf"/>
</dbReference>
<dbReference type="Proteomes" id="UP000199028">
    <property type="component" value="Unassembled WGS sequence"/>
</dbReference>
<evidence type="ECO:0000313" key="7">
    <source>
        <dbReference type="Proteomes" id="UP000199028"/>
    </source>
</evidence>
<dbReference type="InterPro" id="IPR036271">
    <property type="entry name" value="Tet_transcr_reg_TetR-rel_C_sf"/>
</dbReference>
<dbReference type="GO" id="GO:0000976">
    <property type="term" value="F:transcription cis-regulatory region binding"/>
    <property type="evidence" value="ECO:0007669"/>
    <property type="project" value="TreeGrafter"/>
</dbReference>
<keyword evidence="1" id="KW-0805">Transcription regulation</keyword>
<dbReference type="RefSeq" id="WP_090070475.1">
    <property type="nucleotide sequence ID" value="NZ_FOFT01000014.1"/>
</dbReference>
<evidence type="ECO:0000256" key="2">
    <source>
        <dbReference type="ARBA" id="ARBA00023125"/>
    </source>
</evidence>